<dbReference type="InterPro" id="IPR050259">
    <property type="entry name" value="SDR"/>
</dbReference>
<proteinExistence type="inferred from homology"/>
<dbReference type="PRINTS" id="PR00081">
    <property type="entry name" value="GDHRDH"/>
</dbReference>
<dbReference type="RefSeq" id="WP_135498002.1">
    <property type="nucleotide sequence ID" value="NZ_SRLD01000021.1"/>
</dbReference>
<dbReference type="SUPFAM" id="SSF51735">
    <property type="entry name" value="NAD(P)-binding Rossmann-fold domains"/>
    <property type="match status" value="1"/>
</dbReference>
<dbReference type="OrthoDB" id="9804774at2"/>
<evidence type="ECO:0000313" key="2">
    <source>
        <dbReference type="EMBL" id="TGE15705.1"/>
    </source>
</evidence>
<reference evidence="2 3" key="1">
    <citation type="submission" date="2019-04" db="EMBL/GenBank/DDBJ databases">
        <authorList>
            <person name="Feng G."/>
            <person name="Zhang J."/>
            <person name="Zhu H."/>
        </authorList>
    </citation>
    <scope>NUCLEOTIDE SEQUENCE [LARGE SCALE GENOMIC DNA]</scope>
    <source>
        <strain evidence="2 3">JCM 17223</strain>
    </source>
</reference>
<dbReference type="InterPro" id="IPR036291">
    <property type="entry name" value="NAD(P)-bd_dom_sf"/>
</dbReference>
<accession>A0A4Z0PJR4</accession>
<gene>
    <name evidence="2" type="ORF">E5J99_11740</name>
</gene>
<dbReference type="PANTHER" id="PTHR42879">
    <property type="entry name" value="3-OXOACYL-(ACYL-CARRIER-PROTEIN) REDUCTASE"/>
    <property type="match status" value="1"/>
</dbReference>
<dbReference type="Gene3D" id="3.40.50.720">
    <property type="entry name" value="NAD(P)-binding Rossmann-like Domain"/>
    <property type="match status" value="1"/>
</dbReference>
<dbReference type="Proteomes" id="UP000297739">
    <property type="component" value="Unassembled WGS sequence"/>
</dbReference>
<sequence>MHLDLSSQRALVGGSTQGIGRAIAEELAQLGATVTLLARNEATLQQAVAALPRPQGQHHDYIVADFSEPDALAARLRDYLTLHPEGFHTLVNNTGGPAGGPILAAPIAAFRAAFEQHLVCNHLLAQAVVPGMQARGFGRIINIISTSVKQPLAGLGVSNTIRGAVASWAKTLANELGGSGITVNNVLPGATVTLRHTSLIAKKVEQTGQAVEEIEATMLRTIPAGRFGQANEVAAAVAFLASPAAGYINGINIPVDGGRTGSL</sequence>
<organism evidence="2 3">
    <name type="scientific">Hymenobacter elongatus</name>
    <dbReference type="NCBI Taxonomy" id="877208"/>
    <lineage>
        <taxon>Bacteria</taxon>
        <taxon>Pseudomonadati</taxon>
        <taxon>Bacteroidota</taxon>
        <taxon>Cytophagia</taxon>
        <taxon>Cytophagales</taxon>
        <taxon>Hymenobacteraceae</taxon>
        <taxon>Hymenobacter</taxon>
    </lineage>
</organism>
<name>A0A4Z0PJR4_9BACT</name>
<dbReference type="AlphaFoldDB" id="A0A4Z0PJR4"/>
<protein>
    <submittedName>
        <fullName evidence="2">SDR family oxidoreductase</fullName>
    </submittedName>
</protein>
<dbReference type="InterPro" id="IPR002347">
    <property type="entry name" value="SDR_fam"/>
</dbReference>
<evidence type="ECO:0000256" key="1">
    <source>
        <dbReference type="ARBA" id="ARBA00006484"/>
    </source>
</evidence>
<dbReference type="Pfam" id="PF13561">
    <property type="entry name" value="adh_short_C2"/>
    <property type="match status" value="1"/>
</dbReference>
<comment type="similarity">
    <text evidence="1">Belongs to the short-chain dehydrogenases/reductases (SDR) family.</text>
</comment>
<comment type="caution">
    <text evidence="2">The sequence shown here is derived from an EMBL/GenBank/DDBJ whole genome shotgun (WGS) entry which is preliminary data.</text>
</comment>
<dbReference type="PANTHER" id="PTHR42879:SF6">
    <property type="entry name" value="NADPH-DEPENDENT REDUCTASE BACG"/>
    <property type="match status" value="1"/>
</dbReference>
<keyword evidence="3" id="KW-1185">Reference proteome</keyword>
<evidence type="ECO:0000313" key="3">
    <source>
        <dbReference type="Proteomes" id="UP000297739"/>
    </source>
</evidence>
<dbReference type="EMBL" id="SRLD01000021">
    <property type="protein sequence ID" value="TGE15705.1"/>
    <property type="molecule type" value="Genomic_DNA"/>
</dbReference>